<dbReference type="PANTHER" id="PTHR31528">
    <property type="entry name" value="4-AMINO-5-HYDROXYMETHYL-2-METHYLPYRIMIDINE PHOSPHATE SYNTHASE THI11-RELATED"/>
    <property type="match status" value="1"/>
</dbReference>
<dbReference type="GO" id="GO:0009229">
    <property type="term" value="P:thiamine diphosphate biosynthetic process"/>
    <property type="evidence" value="ECO:0007669"/>
    <property type="project" value="UniProtKB-UniRule"/>
</dbReference>
<comment type="similarity">
    <text evidence="3 11">Belongs to the NMT1/THI5 family.</text>
</comment>
<evidence type="ECO:0000256" key="11">
    <source>
        <dbReference type="RuleBase" id="RU367015"/>
    </source>
</evidence>
<evidence type="ECO:0000256" key="1">
    <source>
        <dbReference type="ARBA" id="ARBA00003469"/>
    </source>
</evidence>
<name>A0A0L0H6X4_SPIPD</name>
<comment type="catalytic activity">
    <reaction evidence="10">
        <text>N(6)-(pyridoxal phosphate)-L-lysyl-[4-amino-5-hydroxymethyl-2-methylpyrimidine phosphate synthase] + L-histidyl-[4-amino-5-hydroxymethyl-2-methylpyrimidine phosphate synthase] + 2 Fe(3+) + 4 H2O = L-lysyl-[4-amino-5-hydroxymethyl-2-methylpyrimidine phosphate synthase] + (2S)-2-amino-5-hydroxy-4-oxopentanoyl-[4-amino-5-hydroxymethyl-2-methylpyrimidine phosphate synthase] + 4-amino-2-methyl-5-(phosphooxymethyl)pyrimidine + 3-oxopropanoate + 2 Fe(2+) + 2 H(+)</text>
        <dbReference type="Rhea" id="RHEA:65756"/>
        <dbReference type="Rhea" id="RHEA-COMP:16892"/>
        <dbReference type="Rhea" id="RHEA-COMP:16893"/>
        <dbReference type="Rhea" id="RHEA-COMP:16894"/>
        <dbReference type="Rhea" id="RHEA-COMP:16895"/>
        <dbReference type="ChEBI" id="CHEBI:15377"/>
        <dbReference type="ChEBI" id="CHEBI:15378"/>
        <dbReference type="ChEBI" id="CHEBI:29033"/>
        <dbReference type="ChEBI" id="CHEBI:29034"/>
        <dbReference type="ChEBI" id="CHEBI:29969"/>
        <dbReference type="ChEBI" id="CHEBI:29979"/>
        <dbReference type="ChEBI" id="CHEBI:33190"/>
        <dbReference type="ChEBI" id="CHEBI:58354"/>
        <dbReference type="ChEBI" id="CHEBI:143915"/>
        <dbReference type="ChEBI" id="CHEBI:157692"/>
    </reaction>
    <physiologicalReaction direction="left-to-right" evidence="10">
        <dbReference type="Rhea" id="RHEA:65757"/>
    </physiologicalReaction>
</comment>
<dbReference type="RefSeq" id="XP_016604754.1">
    <property type="nucleotide sequence ID" value="XM_016756073.1"/>
</dbReference>
<organism evidence="13 14">
    <name type="scientific">Spizellomyces punctatus (strain DAOM BR117)</name>
    <dbReference type="NCBI Taxonomy" id="645134"/>
    <lineage>
        <taxon>Eukaryota</taxon>
        <taxon>Fungi</taxon>
        <taxon>Fungi incertae sedis</taxon>
        <taxon>Chytridiomycota</taxon>
        <taxon>Chytridiomycota incertae sedis</taxon>
        <taxon>Chytridiomycetes</taxon>
        <taxon>Spizellomycetales</taxon>
        <taxon>Spizellomycetaceae</taxon>
        <taxon>Spizellomyces</taxon>
    </lineage>
</organism>
<dbReference type="PANTHER" id="PTHR31528:SF1">
    <property type="entry name" value="4-AMINO-5-HYDROXYMETHYL-2-METHYLPYRIMIDINE PHOSPHATE SYNTHASE THI11-RELATED"/>
    <property type="match status" value="1"/>
</dbReference>
<keyword evidence="5" id="KW-0808">Transferase</keyword>
<evidence type="ECO:0000313" key="14">
    <source>
        <dbReference type="Proteomes" id="UP000053201"/>
    </source>
</evidence>
<evidence type="ECO:0000256" key="8">
    <source>
        <dbReference type="ARBA" id="ARBA00022977"/>
    </source>
</evidence>
<proteinExistence type="inferred from homology"/>
<dbReference type="InterPro" id="IPR027939">
    <property type="entry name" value="NMT1/THI5"/>
</dbReference>
<dbReference type="eggNOG" id="ENOG502QQ87">
    <property type="taxonomic scope" value="Eukaryota"/>
</dbReference>
<dbReference type="InParanoid" id="A0A0L0H6X4"/>
<evidence type="ECO:0000256" key="5">
    <source>
        <dbReference type="ARBA" id="ARBA00022679"/>
    </source>
</evidence>
<comment type="cofactor">
    <cofactor evidence="11">
        <name>Fe cation</name>
        <dbReference type="ChEBI" id="CHEBI:24875"/>
    </cofactor>
</comment>
<dbReference type="GO" id="GO:0046872">
    <property type="term" value="F:metal ion binding"/>
    <property type="evidence" value="ECO:0007669"/>
    <property type="project" value="UniProtKB-KW"/>
</dbReference>
<evidence type="ECO:0000256" key="2">
    <source>
        <dbReference type="ARBA" id="ARBA00004948"/>
    </source>
</evidence>
<dbReference type="GeneID" id="27691107"/>
<evidence type="ECO:0000256" key="4">
    <source>
        <dbReference type="ARBA" id="ARBA00011738"/>
    </source>
</evidence>
<keyword evidence="8 11" id="KW-0784">Thiamine biosynthesis</keyword>
<evidence type="ECO:0000256" key="10">
    <source>
        <dbReference type="ARBA" id="ARBA00048179"/>
    </source>
</evidence>
<sequence length="332" mass="36761">MSTQKTTFLLNWAPTPYHIPIYLAQKLGFFTRENLTLAILEPSDPSDVTELIGSGKIDMGCKAMIHTIAAKARGYGVTSVGTLLDEPFTGIVYLKHQGRISEDIASLKGKKIGYVGEFGKVIVDELMRRFGMSEQDYTAVRVGMNVTSALINSQIDGGIGLENIQQVQLEHHSASLGLPPSNVGMLRIDELAELGCCCFCSVLYIANDTFIKNHPEKVRGFMRAVRSAMDFILANPKEAWKLFVEMKPAMDSPVNHSMYERSAVYFSKTGENVHRDWAKVTNYAKHLGVVQEGFKPNYTNEFVPDLGDMKEKVLVEEDGVGVGKDGEDIVSR</sequence>
<dbReference type="GO" id="GO:0016740">
    <property type="term" value="F:transferase activity"/>
    <property type="evidence" value="ECO:0007669"/>
    <property type="project" value="UniProtKB-KW"/>
</dbReference>
<dbReference type="OMA" id="TKHYGMT"/>
<dbReference type="OrthoDB" id="434407at2759"/>
<dbReference type="AlphaFoldDB" id="A0A0L0H6X4"/>
<feature type="domain" description="SsuA/THI5-like" evidence="12">
    <location>
        <begin position="16"/>
        <end position="239"/>
    </location>
</feature>
<dbReference type="UniPathway" id="UPA00060"/>
<comment type="pathway">
    <text evidence="2 11">Cofactor biosynthesis; thiamine diphosphate biosynthesis.</text>
</comment>
<dbReference type="STRING" id="645134.A0A0L0H6X4"/>
<dbReference type="FunCoup" id="A0A0L0H6X4">
    <property type="interactions" value="88"/>
</dbReference>
<keyword evidence="7 11" id="KW-0663">Pyridoxal phosphate</keyword>
<evidence type="ECO:0000256" key="9">
    <source>
        <dbReference type="ARBA" id="ARBA00023004"/>
    </source>
</evidence>
<evidence type="ECO:0000256" key="3">
    <source>
        <dbReference type="ARBA" id="ARBA00009406"/>
    </source>
</evidence>
<dbReference type="VEuPathDB" id="FungiDB:SPPG_07924"/>
<evidence type="ECO:0000256" key="6">
    <source>
        <dbReference type="ARBA" id="ARBA00022723"/>
    </source>
</evidence>
<keyword evidence="9 11" id="KW-0408">Iron</keyword>
<dbReference type="Pfam" id="PF09084">
    <property type="entry name" value="NMT1"/>
    <property type="match status" value="1"/>
</dbReference>
<reference evidence="13 14" key="1">
    <citation type="submission" date="2009-08" db="EMBL/GenBank/DDBJ databases">
        <title>The Genome Sequence of Spizellomyces punctatus strain DAOM BR117.</title>
        <authorList>
            <consortium name="The Broad Institute Genome Sequencing Platform"/>
            <person name="Russ C."/>
            <person name="Cuomo C."/>
            <person name="Shea T."/>
            <person name="Young S.K."/>
            <person name="Zeng Q."/>
            <person name="Koehrsen M."/>
            <person name="Haas B."/>
            <person name="Borodovsky M."/>
            <person name="Guigo R."/>
            <person name="Alvarado L."/>
            <person name="Berlin A."/>
            <person name="Bochicchio J."/>
            <person name="Borenstein D."/>
            <person name="Chapman S."/>
            <person name="Chen Z."/>
            <person name="Engels R."/>
            <person name="Freedman E."/>
            <person name="Gellesch M."/>
            <person name="Goldberg J."/>
            <person name="Griggs A."/>
            <person name="Gujja S."/>
            <person name="Heiman D."/>
            <person name="Hepburn T."/>
            <person name="Howarth C."/>
            <person name="Jen D."/>
            <person name="Larson L."/>
            <person name="Lewis B."/>
            <person name="Mehta T."/>
            <person name="Park D."/>
            <person name="Pearson M."/>
            <person name="Roberts A."/>
            <person name="Saif S."/>
            <person name="Shenoy N."/>
            <person name="Sisk P."/>
            <person name="Stolte C."/>
            <person name="Sykes S."/>
            <person name="Thomson T."/>
            <person name="Walk T."/>
            <person name="White J."/>
            <person name="Yandava C."/>
            <person name="Burger G."/>
            <person name="Gray M.W."/>
            <person name="Holland P.W.H."/>
            <person name="King N."/>
            <person name="Lang F.B.F."/>
            <person name="Roger A.J."/>
            <person name="Ruiz-Trillo I."/>
            <person name="Lander E."/>
            <person name="Nusbaum C."/>
        </authorList>
    </citation>
    <scope>NUCLEOTIDE SEQUENCE [LARGE SCALE GENOMIC DNA]</scope>
    <source>
        <strain evidence="13 14">DAOM BR117</strain>
    </source>
</reference>
<evidence type="ECO:0000313" key="13">
    <source>
        <dbReference type="EMBL" id="KNC96714.1"/>
    </source>
</evidence>
<gene>
    <name evidence="13" type="ORF">SPPG_07924</name>
</gene>
<dbReference type="Gene3D" id="3.40.190.10">
    <property type="entry name" value="Periplasmic binding protein-like II"/>
    <property type="match status" value="2"/>
</dbReference>
<dbReference type="EMBL" id="KQ257467">
    <property type="protein sequence ID" value="KNC96714.1"/>
    <property type="molecule type" value="Genomic_DNA"/>
</dbReference>
<protein>
    <recommendedName>
        <fullName evidence="11">4-amino-5-hydroxymethyl-2-methylpyrimidine phosphate synthase</fullName>
        <shortName evidence="11">HMP-P synthase</shortName>
        <shortName evidence="11">Hydroxymethylpyrimidine phosphate synthase</shortName>
    </recommendedName>
</protein>
<accession>A0A0L0H6X4</accession>
<keyword evidence="6" id="KW-0479">Metal-binding</keyword>
<evidence type="ECO:0000259" key="12">
    <source>
        <dbReference type="Pfam" id="PF09084"/>
    </source>
</evidence>
<dbReference type="GO" id="GO:0009228">
    <property type="term" value="P:thiamine biosynthetic process"/>
    <property type="evidence" value="ECO:0007669"/>
    <property type="project" value="UniProtKB-UniRule"/>
</dbReference>
<keyword evidence="14" id="KW-1185">Reference proteome</keyword>
<dbReference type="Proteomes" id="UP000053201">
    <property type="component" value="Unassembled WGS sequence"/>
</dbReference>
<evidence type="ECO:0000256" key="7">
    <source>
        <dbReference type="ARBA" id="ARBA00022898"/>
    </source>
</evidence>
<dbReference type="InterPro" id="IPR015168">
    <property type="entry name" value="SsuA/THI5"/>
</dbReference>
<comment type="function">
    <text evidence="1 11">Responsible for the formation of the pyrimidine heterocycle in the thiamine biosynthesis pathway. Catalyzes the formation of hydroxymethylpyrimidine phosphate (HMP-P) from histidine and pyridoxal phosphate (PLP). The protein uses PLP and the active site histidine to form HMP-P, generating an inactive enzyme. The enzyme can only undergo a single turnover, which suggests it is a suicide enzyme.</text>
</comment>
<dbReference type="SUPFAM" id="SSF53850">
    <property type="entry name" value="Periplasmic binding protein-like II"/>
    <property type="match status" value="1"/>
</dbReference>
<comment type="subunit">
    <text evidence="4 11">Homodimer.</text>
</comment>